<keyword evidence="3" id="KW-1185">Reference proteome</keyword>
<sequence>MGCLALIGLLIILGLIIQFWYIGIPMLIIFIAVAIHHETVVIPEKIKQLKKSNLVLIKEGDNSYAVPLKIEEIQEEVQGNTSLNGTPVKIGKKKVLVAIPILKENGDVDIVNSWHDLEKVEIPSAYWISTDKKTSCINGIAPMVKESISVDREMLNLETKYLEITEVATLISSSDIYSSKLDIYERALAQIEALLVKARELNEFYLRMIKEGLIGNKVAEYNLDGISDNLHISFDSKYRQVKEEYQTIKHTAYTYFELISKDKRKV</sequence>
<organism evidence="2 3">
    <name type="scientific">Floridaenema evergladense BLCC-F167</name>
    <dbReference type="NCBI Taxonomy" id="3153639"/>
    <lineage>
        <taxon>Bacteria</taxon>
        <taxon>Bacillati</taxon>
        <taxon>Cyanobacteriota</taxon>
        <taxon>Cyanophyceae</taxon>
        <taxon>Oscillatoriophycideae</taxon>
        <taxon>Aerosakkonematales</taxon>
        <taxon>Aerosakkonemataceae</taxon>
        <taxon>Floridanema</taxon>
        <taxon>Floridanema evergladense</taxon>
    </lineage>
</organism>
<reference evidence="2 3" key="1">
    <citation type="submission" date="2024-09" db="EMBL/GenBank/DDBJ databases">
        <title>Floridaenema gen nov. (Aerosakkonemataceae, Aerosakkonematales ord. nov., Cyanobacteria) from benthic tropical and subtropical fresh waters, with the description of four new species.</title>
        <authorList>
            <person name="Moretto J.A."/>
            <person name="Berthold D.E."/>
            <person name="Lefler F.W."/>
            <person name="Huang I.-S."/>
            <person name="Laughinghouse H. IV."/>
        </authorList>
    </citation>
    <scope>NUCLEOTIDE SEQUENCE [LARGE SCALE GENOMIC DNA]</scope>
    <source>
        <strain evidence="2 3">BLCC-F167</strain>
    </source>
</reference>
<name>A0ABV4WVF3_9CYAN</name>
<dbReference type="EMBL" id="JBHFNT010000279">
    <property type="protein sequence ID" value="MFB2838832.1"/>
    <property type="molecule type" value="Genomic_DNA"/>
</dbReference>
<protein>
    <submittedName>
        <fullName evidence="2">Uncharacterized protein</fullName>
    </submittedName>
</protein>
<evidence type="ECO:0000313" key="3">
    <source>
        <dbReference type="Proteomes" id="UP001576780"/>
    </source>
</evidence>
<evidence type="ECO:0000256" key="1">
    <source>
        <dbReference type="SAM" id="Phobius"/>
    </source>
</evidence>
<evidence type="ECO:0000313" key="2">
    <source>
        <dbReference type="EMBL" id="MFB2838832.1"/>
    </source>
</evidence>
<gene>
    <name evidence="2" type="ORF">ACE1CA_30455</name>
</gene>
<dbReference type="Proteomes" id="UP001576780">
    <property type="component" value="Unassembled WGS sequence"/>
</dbReference>
<keyword evidence="1" id="KW-0812">Transmembrane</keyword>
<proteinExistence type="predicted"/>
<feature type="transmembrane region" description="Helical" evidence="1">
    <location>
        <begin position="6"/>
        <end position="35"/>
    </location>
</feature>
<keyword evidence="1" id="KW-0472">Membrane</keyword>
<comment type="caution">
    <text evidence="2">The sequence shown here is derived from an EMBL/GenBank/DDBJ whole genome shotgun (WGS) entry which is preliminary data.</text>
</comment>
<accession>A0ABV4WVF3</accession>
<keyword evidence="1" id="KW-1133">Transmembrane helix</keyword>